<dbReference type="InterPro" id="IPR050161">
    <property type="entry name" value="Siro_Cobalamin_biosynth"/>
</dbReference>
<evidence type="ECO:0000256" key="5">
    <source>
        <dbReference type="ARBA" id="ARBA00022691"/>
    </source>
</evidence>
<keyword evidence="6" id="KW-0627">Porphyrin biosynthesis</keyword>
<comment type="pathway">
    <text evidence="7">Porphyrin-containing compound metabolism; siroheme biosynthesis; precorrin-2 from uroporphyrinogen III: step 1/1.</text>
</comment>
<dbReference type="InterPro" id="IPR000878">
    <property type="entry name" value="4pyrrol_Mease"/>
</dbReference>
<dbReference type="InterPro" id="IPR003043">
    <property type="entry name" value="Uropor_MeTrfase_CS"/>
</dbReference>
<evidence type="ECO:0000256" key="6">
    <source>
        <dbReference type="ARBA" id="ARBA00023244"/>
    </source>
</evidence>
<proteinExistence type="inferred from homology"/>
<dbReference type="Gene3D" id="3.40.1010.10">
    <property type="entry name" value="Cobalt-precorrin-4 Transmethylase, Domain 1"/>
    <property type="match status" value="1"/>
</dbReference>
<dbReference type="NCBIfam" id="NF004790">
    <property type="entry name" value="PRK06136.1"/>
    <property type="match status" value="1"/>
</dbReference>
<evidence type="ECO:0000313" key="11">
    <source>
        <dbReference type="Proteomes" id="UP000643207"/>
    </source>
</evidence>
<dbReference type="GO" id="GO:0032259">
    <property type="term" value="P:methylation"/>
    <property type="evidence" value="ECO:0007669"/>
    <property type="project" value="UniProtKB-KW"/>
</dbReference>
<feature type="domain" description="Tetrapyrrole methylase" evidence="9">
    <location>
        <begin position="11"/>
        <end position="225"/>
    </location>
</feature>
<dbReference type="FunFam" id="3.40.1010.10:FF:000001">
    <property type="entry name" value="Siroheme synthase"/>
    <property type="match status" value="1"/>
</dbReference>
<keyword evidence="11" id="KW-1185">Reference proteome</keyword>
<dbReference type="InterPro" id="IPR014776">
    <property type="entry name" value="4pyrrole_Mease_sub2"/>
</dbReference>
<evidence type="ECO:0000256" key="4">
    <source>
        <dbReference type="ARBA" id="ARBA00022679"/>
    </source>
</evidence>
<evidence type="ECO:0000256" key="2">
    <source>
        <dbReference type="ARBA" id="ARBA00012162"/>
    </source>
</evidence>
<comment type="similarity">
    <text evidence="1 8">Belongs to the precorrin methyltransferase family.</text>
</comment>
<evidence type="ECO:0000256" key="7">
    <source>
        <dbReference type="ARBA" id="ARBA00025705"/>
    </source>
</evidence>
<dbReference type="Gene3D" id="3.30.950.10">
    <property type="entry name" value="Methyltransferase, Cobalt-precorrin-4 Transmethylase, Domain 2"/>
    <property type="match status" value="1"/>
</dbReference>
<evidence type="ECO:0000259" key="9">
    <source>
        <dbReference type="Pfam" id="PF00590"/>
    </source>
</evidence>
<evidence type="ECO:0000256" key="8">
    <source>
        <dbReference type="RuleBase" id="RU003960"/>
    </source>
</evidence>
<evidence type="ECO:0000313" key="10">
    <source>
        <dbReference type="EMBL" id="MBL0718320.1"/>
    </source>
</evidence>
<accession>A0A9X1BML9</accession>
<dbReference type="NCBIfam" id="TIGR01469">
    <property type="entry name" value="cobA_cysG_Cterm"/>
    <property type="match status" value="1"/>
</dbReference>
<evidence type="ECO:0000256" key="1">
    <source>
        <dbReference type="ARBA" id="ARBA00005879"/>
    </source>
</evidence>
<organism evidence="10 11">
    <name type="scientific">Aquariibacter lacus</name>
    <dbReference type="NCBI Taxonomy" id="2801332"/>
    <lineage>
        <taxon>Bacteria</taxon>
        <taxon>Pseudomonadati</taxon>
        <taxon>Pseudomonadota</taxon>
        <taxon>Betaproteobacteria</taxon>
        <taxon>Burkholderiales</taxon>
        <taxon>Sphaerotilaceae</taxon>
        <taxon>Aquariibacter</taxon>
    </lineage>
</organism>
<evidence type="ECO:0000256" key="3">
    <source>
        <dbReference type="ARBA" id="ARBA00022603"/>
    </source>
</evidence>
<dbReference type="PANTHER" id="PTHR45790:SF3">
    <property type="entry name" value="S-ADENOSYL-L-METHIONINE-DEPENDENT UROPORPHYRINOGEN III METHYLTRANSFERASE, CHLOROPLASTIC"/>
    <property type="match status" value="1"/>
</dbReference>
<dbReference type="Pfam" id="PF00590">
    <property type="entry name" value="TP_methylase"/>
    <property type="match status" value="1"/>
</dbReference>
<gene>
    <name evidence="10" type="primary">cobA</name>
    <name evidence="10" type="ORF">JI742_00305</name>
</gene>
<dbReference type="CDD" id="cd11642">
    <property type="entry name" value="SUMT"/>
    <property type="match status" value="1"/>
</dbReference>
<dbReference type="InterPro" id="IPR006366">
    <property type="entry name" value="CobA/CysG_C"/>
</dbReference>
<dbReference type="AlphaFoldDB" id="A0A9X1BML9"/>
<protein>
    <recommendedName>
        <fullName evidence="2">uroporphyrinogen-III C-methyltransferase</fullName>
        <ecNumber evidence="2">2.1.1.107</ecNumber>
    </recommendedName>
</protein>
<dbReference type="GO" id="GO:0004851">
    <property type="term" value="F:uroporphyrin-III C-methyltransferase activity"/>
    <property type="evidence" value="ECO:0007669"/>
    <property type="project" value="UniProtKB-EC"/>
</dbReference>
<dbReference type="Proteomes" id="UP000643207">
    <property type="component" value="Unassembled WGS sequence"/>
</dbReference>
<reference evidence="10 11" key="1">
    <citation type="submission" date="2021-01" db="EMBL/GenBank/DDBJ databases">
        <title>Piscinibacter sp. Jin2 Genome sequencing and assembly.</title>
        <authorList>
            <person name="Kim I."/>
        </authorList>
    </citation>
    <scope>NUCLEOTIDE SEQUENCE [LARGE SCALE GENOMIC DNA]</scope>
    <source>
        <strain evidence="10 11">Jin2</strain>
    </source>
</reference>
<sequence>MTVTAPAALPTVWLVGAGPGDPELLTLRAARLLGAADVVLCDDLVDRRVLALLKPEARVLAVGKRGGCVSTEQAFIHQLMVREARAGRRVVRLKGGDPFVFGRGGEEVDALREAGLDVQVVPGLSAGVAGPAAFGIPVTDRRHARGLVLVTGHAQDGGAGPDWPSLAAAARASALTLVVYMGVARSAAIARALIDGGLPADTPAAVVQAAHTEAQRLGVSTLAGLPALIAREGFASPAVLVIGEVLHAAALAREALAGAAAEPGLRRLG</sequence>
<keyword evidence="5" id="KW-0949">S-adenosyl-L-methionine</keyword>
<dbReference type="GO" id="GO:0019354">
    <property type="term" value="P:siroheme biosynthetic process"/>
    <property type="evidence" value="ECO:0007669"/>
    <property type="project" value="InterPro"/>
</dbReference>
<dbReference type="PANTHER" id="PTHR45790">
    <property type="entry name" value="SIROHEME SYNTHASE-RELATED"/>
    <property type="match status" value="1"/>
</dbReference>
<dbReference type="PROSITE" id="PS00840">
    <property type="entry name" value="SUMT_2"/>
    <property type="match status" value="1"/>
</dbReference>
<keyword evidence="4 8" id="KW-0808">Transferase</keyword>
<dbReference type="InterPro" id="IPR035996">
    <property type="entry name" value="4pyrrol_Methylase_sf"/>
</dbReference>
<dbReference type="RefSeq" id="WP_201822857.1">
    <property type="nucleotide sequence ID" value="NZ_JAERRA010000001.1"/>
</dbReference>
<dbReference type="PROSITE" id="PS00839">
    <property type="entry name" value="SUMT_1"/>
    <property type="match status" value="1"/>
</dbReference>
<comment type="caution">
    <text evidence="10">The sequence shown here is derived from an EMBL/GenBank/DDBJ whole genome shotgun (WGS) entry which is preliminary data.</text>
</comment>
<dbReference type="InterPro" id="IPR014777">
    <property type="entry name" value="4pyrrole_Mease_sub1"/>
</dbReference>
<keyword evidence="3 8" id="KW-0489">Methyltransferase</keyword>
<dbReference type="EC" id="2.1.1.107" evidence="2"/>
<dbReference type="SUPFAM" id="SSF53790">
    <property type="entry name" value="Tetrapyrrole methylase"/>
    <property type="match status" value="1"/>
</dbReference>
<dbReference type="EMBL" id="JAERRA010000001">
    <property type="protein sequence ID" value="MBL0718320.1"/>
    <property type="molecule type" value="Genomic_DNA"/>
</dbReference>
<name>A0A9X1BML9_9BURK</name>